<protein>
    <submittedName>
        <fullName evidence="2">Uncharacterized protein</fullName>
    </submittedName>
</protein>
<sequence>MTADRIFRTATPTRDHAPLIGADTEFMAFLASRRAASPSGARPSHTPAAEAGAGKGSR</sequence>
<dbReference type="Proteomes" id="UP000583556">
    <property type="component" value="Unassembled WGS sequence"/>
</dbReference>
<organism evidence="2 3">
    <name type="scientific">Novosphingobium olei</name>
    <dbReference type="NCBI Taxonomy" id="2728851"/>
    <lineage>
        <taxon>Bacteria</taxon>
        <taxon>Pseudomonadati</taxon>
        <taxon>Pseudomonadota</taxon>
        <taxon>Alphaproteobacteria</taxon>
        <taxon>Sphingomonadales</taxon>
        <taxon>Sphingomonadaceae</taxon>
        <taxon>Novosphingobium</taxon>
    </lineage>
</organism>
<feature type="compositionally biased region" description="Low complexity" evidence="1">
    <location>
        <begin position="34"/>
        <end position="44"/>
    </location>
</feature>
<comment type="caution">
    <text evidence="2">The sequence shown here is derived from an EMBL/GenBank/DDBJ whole genome shotgun (WGS) entry which is preliminary data.</text>
</comment>
<name>A0A7Y0G993_9SPHN</name>
<feature type="region of interest" description="Disordered" evidence="1">
    <location>
        <begin position="34"/>
        <end position="58"/>
    </location>
</feature>
<dbReference type="RefSeq" id="WP_169493035.1">
    <property type="nucleotide sequence ID" value="NZ_JABBGM010000003.1"/>
</dbReference>
<evidence type="ECO:0000313" key="2">
    <source>
        <dbReference type="EMBL" id="NML93770.1"/>
    </source>
</evidence>
<reference evidence="2 3" key="1">
    <citation type="submission" date="2020-04" db="EMBL/GenBank/DDBJ databases">
        <title>Novosphingobium sp. TW-4 isolated from soil.</title>
        <authorList>
            <person name="Dahal R.H."/>
            <person name="Chaudhary D.K."/>
        </authorList>
    </citation>
    <scope>NUCLEOTIDE SEQUENCE [LARGE SCALE GENOMIC DNA]</scope>
    <source>
        <strain evidence="2 3">TW-4</strain>
    </source>
</reference>
<gene>
    <name evidence="2" type="ORF">HHL27_08835</name>
</gene>
<accession>A0A7Y0G993</accession>
<evidence type="ECO:0000313" key="3">
    <source>
        <dbReference type="Proteomes" id="UP000583556"/>
    </source>
</evidence>
<evidence type="ECO:0000256" key="1">
    <source>
        <dbReference type="SAM" id="MobiDB-lite"/>
    </source>
</evidence>
<dbReference type="EMBL" id="JABBGM010000003">
    <property type="protein sequence ID" value="NML93770.1"/>
    <property type="molecule type" value="Genomic_DNA"/>
</dbReference>
<dbReference type="AlphaFoldDB" id="A0A7Y0G993"/>
<keyword evidence="3" id="KW-1185">Reference proteome</keyword>
<proteinExistence type="predicted"/>